<dbReference type="PANTHER" id="PTHR33495:SF2">
    <property type="entry name" value="ANTI-SIGMA FACTOR ANTAGONIST TM_1081-RELATED"/>
    <property type="match status" value="1"/>
</dbReference>
<comment type="similarity">
    <text evidence="1 2">Belongs to the anti-sigma-factor antagonist family.</text>
</comment>
<proteinExistence type="inferred from homology"/>
<dbReference type="EMBL" id="FOZL01000001">
    <property type="protein sequence ID" value="SFS07178.1"/>
    <property type="molecule type" value="Genomic_DNA"/>
</dbReference>
<dbReference type="Proteomes" id="UP000199024">
    <property type="component" value="Unassembled WGS sequence"/>
</dbReference>
<reference evidence="4 5" key="1">
    <citation type="submission" date="2016-10" db="EMBL/GenBank/DDBJ databases">
        <authorList>
            <person name="de Groot N.N."/>
        </authorList>
    </citation>
    <scope>NUCLEOTIDE SEQUENCE [LARGE SCALE GENOMIC DNA]</scope>
    <source>
        <strain evidence="4 5">DSM 21001</strain>
    </source>
</reference>
<dbReference type="Gene3D" id="3.30.750.24">
    <property type="entry name" value="STAS domain"/>
    <property type="match status" value="1"/>
</dbReference>
<dbReference type="NCBIfam" id="TIGR00377">
    <property type="entry name" value="ant_ant_sig"/>
    <property type="match status" value="1"/>
</dbReference>
<feature type="domain" description="STAS" evidence="3">
    <location>
        <begin position="21"/>
        <end position="110"/>
    </location>
</feature>
<dbReference type="OrthoDB" id="9796601at2"/>
<evidence type="ECO:0000313" key="4">
    <source>
        <dbReference type="EMBL" id="SFS07178.1"/>
    </source>
</evidence>
<protein>
    <recommendedName>
        <fullName evidence="2">Anti-sigma factor antagonist</fullName>
    </recommendedName>
</protein>
<evidence type="ECO:0000259" key="3">
    <source>
        <dbReference type="PROSITE" id="PS50801"/>
    </source>
</evidence>
<evidence type="ECO:0000313" key="5">
    <source>
        <dbReference type="Proteomes" id="UP000199024"/>
    </source>
</evidence>
<dbReference type="InterPro" id="IPR036513">
    <property type="entry name" value="STAS_dom_sf"/>
</dbReference>
<dbReference type="InterPro" id="IPR003658">
    <property type="entry name" value="Anti-sigma_ant"/>
</dbReference>
<dbReference type="CDD" id="cd07043">
    <property type="entry name" value="STAS_anti-anti-sigma_factors"/>
    <property type="match status" value="1"/>
</dbReference>
<organism evidence="4 5">
    <name type="scientific">Granulicella pectinivorans</name>
    <dbReference type="NCBI Taxonomy" id="474950"/>
    <lineage>
        <taxon>Bacteria</taxon>
        <taxon>Pseudomonadati</taxon>
        <taxon>Acidobacteriota</taxon>
        <taxon>Terriglobia</taxon>
        <taxon>Terriglobales</taxon>
        <taxon>Acidobacteriaceae</taxon>
        <taxon>Granulicella</taxon>
    </lineage>
</organism>
<dbReference type="SUPFAM" id="SSF52091">
    <property type="entry name" value="SpoIIaa-like"/>
    <property type="match status" value="1"/>
</dbReference>
<accession>A0A1I6LUT0</accession>
<dbReference type="PANTHER" id="PTHR33495">
    <property type="entry name" value="ANTI-SIGMA FACTOR ANTAGONIST TM_1081-RELATED-RELATED"/>
    <property type="match status" value="1"/>
</dbReference>
<dbReference type="PROSITE" id="PS50801">
    <property type="entry name" value="STAS"/>
    <property type="match status" value="1"/>
</dbReference>
<evidence type="ECO:0000256" key="1">
    <source>
        <dbReference type="ARBA" id="ARBA00009013"/>
    </source>
</evidence>
<dbReference type="STRING" id="474950.SAMN05421771_1301"/>
<evidence type="ECO:0000256" key="2">
    <source>
        <dbReference type="RuleBase" id="RU003749"/>
    </source>
</evidence>
<keyword evidence="5" id="KW-1185">Reference proteome</keyword>
<dbReference type="RefSeq" id="WP_089837699.1">
    <property type="nucleotide sequence ID" value="NZ_FOZL01000001.1"/>
</dbReference>
<name>A0A1I6LUT0_9BACT</name>
<dbReference type="Pfam" id="PF01740">
    <property type="entry name" value="STAS"/>
    <property type="match status" value="1"/>
</dbReference>
<dbReference type="AlphaFoldDB" id="A0A1I6LUT0"/>
<sequence>MMVLTSEEGDVSVGRVESKVLDAGTTAAFKEAMKPLLRDGAKVVLDLSKVEFIDSSGLGALVSSLKAAHGVNAEIKLFGLRKPVRALFELVRMHRVFEVFNSAEEAISSYKG</sequence>
<gene>
    <name evidence="4" type="ORF">SAMN05421771_1301</name>
</gene>
<dbReference type="InterPro" id="IPR002645">
    <property type="entry name" value="STAS_dom"/>
</dbReference>
<dbReference type="GO" id="GO:0043856">
    <property type="term" value="F:anti-sigma factor antagonist activity"/>
    <property type="evidence" value="ECO:0007669"/>
    <property type="project" value="InterPro"/>
</dbReference>